<proteinExistence type="predicted"/>
<dbReference type="RefSeq" id="WP_151627817.1">
    <property type="nucleotide sequence ID" value="NZ_WBPG01000028.1"/>
</dbReference>
<protein>
    <submittedName>
        <fullName evidence="1">Uncharacterized protein</fullName>
    </submittedName>
</protein>
<name>A0A7V7S3Z2_9BACI</name>
<reference evidence="1 2" key="1">
    <citation type="submission" date="2019-10" db="EMBL/GenBank/DDBJ databases">
        <title>Bacillus from the desert of Cuatro Cinegas, Coahuila.</title>
        <authorList>
            <person name="Olmedo-Alvarez G."/>
            <person name="Saldana S."/>
            <person name="Barcelo D."/>
        </authorList>
    </citation>
    <scope>NUCLEOTIDE SEQUENCE [LARGE SCALE GENOMIC DNA]</scope>
    <source>
        <strain evidence="1 2">CH155b_5T</strain>
    </source>
</reference>
<sequence>MIRVSLWENAYDSIEHGLQHLEIAINNDSAYDYKRVILDFCHAAELLLKEVLFRINPIYAFDKNDLFKKCQDPLHPTIEELYLCRSLEVQPLCAAVEKYVPELKEQHNTNLKAFSEASRLRNKIQHFCYKSTVSEVRGILLRLSYQLLCPVFSYLDTEKKYEPLEKELYEAFSVENVLNYYQTMYSQEKRDYSIGCCYACGSYALIMTYDTKSGYPTSCECLACTFSQKNIPLDDYRECPECSAYSLIYSEELDGGICLWHRCANHKDGGILTSMEMCNSCNDYKIEETCMCVEIEVLE</sequence>
<accession>A0A7V7S3Z2</accession>
<comment type="caution">
    <text evidence="1">The sequence shown here is derived from an EMBL/GenBank/DDBJ whole genome shotgun (WGS) entry which is preliminary data.</text>
</comment>
<evidence type="ECO:0000313" key="2">
    <source>
        <dbReference type="Proteomes" id="UP000470409"/>
    </source>
</evidence>
<dbReference type="Proteomes" id="UP000470409">
    <property type="component" value="Unassembled WGS sequence"/>
</dbReference>
<dbReference type="EMBL" id="WBPG01000028">
    <property type="protein sequence ID" value="KAB2440647.1"/>
    <property type="molecule type" value="Genomic_DNA"/>
</dbReference>
<dbReference type="AlphaFoldDB" id="A0A7V7S3Z2"/>
<gene>
    <name evidence="1" type="ORF">F8163_24245</name>
</gene>
<organism evidence="1 2">
    <name type="scientific">Bacillus luti</name>
    <dbReference type="NCBI Taxonomy" id="2026191"/>
    <lineage>
        <taxon>Bacteria</taxon>
        <taxon>Bacillati</taxon>
        <taxon>Bacillota</taxon>
        <taxon>Bacilli</taxon>
        <taxon>Bacillales</taxon>
        <taxon>Bacillaceae</taxon>
        <taxon>Bacillus</taxon>
        <taxon>Bacillus cereus group</taxon>
    </lineage>
</organism>
<evidence type="ECO:0000313" key="1">
    <source>
        <dbReference type="EMBL" id="KAB2440647.1"/>
    </source>
</evidence>